<dbReference type="AlphaFoldDB" id="I3TEE7"/>
<evidence type="ECO:0000259" key="2">
    <source>
        <dbReference type="Pfam" id="PF17746"/>
    </source>
</evidence>
<dbReference type="Gene3D" id="2.40.50.580">
    <property type="match status" value="1"/>
</dbReference>
<dbReference type="eggNOG" id="arCOG04115">
    <property type="taxonomic scope" value="Archaea"/>
</dbReference>
<dbReference type="Gene3D" id="3.40.1350.60">
    <property type="match status" value="1"/>
</dbReference>
<dbReference type="PANTHER" id="PTHR30545">
    <property type="entry name" value="SUGAR FERMENTATION STIMULATION PROTEIN A"/>
    <property type="match status" value="1"/>
</dbReference>
<dbReference type="Pfam" id="PF17746">
    <property type="entry name" value="SfsA_N"/>
    <property type="match status" value="1"/>
</dbReference>
<evidence type="ECO:0000259" key="1">
    <source>
        <dbReference type="Pfam" id="PF03749"/>
    </source>
</evidence>
<keyword evidence="4" id="KW-1185">Reference proteome</keyword>
<dbReference type="STRING" id="1184251.TCELL_0711"/>
<protein>
    <submittedName>
        <fullName evidence="3">Sugar fermentation stimulation protein A</fullName>
    </submittedName>
</protein>
<dbReference type="HOGENOM" id="CLU_052299_1_0_2"/>
<dbReference type="KEGG" id="thg:TCELL_0711"/>
<dbReference type="EMBL" id="CP003531">
    <property type="protein sequence ID" value="AFK51135.1"/>
    <property type="molecule type" value="Genomic_DNA"/>
</dbReference>
<reference evidence="3 4" key="1">
    <citation type="journal article" date="2012" name="J. Bacteriol.">
        <title>Complete genome sequence of the hyperthermophilic cellulolytic Crenarchaeon 'Thermogladius cellulolyticus' 1633.</title>
        <authorList>
            <person name="Mardanov A.V."/>
            <person name="Kochetkova T.V."/>
            <person name="Beletsky A.V."/>
            <person name="Bonch-Osmolovskaya E.A."/>
            <person name="Ravin N.V."/>
            <person name="Skryabin K.G."/>
        </authorList>
    </citation>
    <scope>NUCLEOTIDE SEQUENCE [LARGE SCALE GENOMIC DNA]</scope>
    <source>
        <strain evidence="4">DSM 22663 / VKM B-2946 / 1633</strain>
    </source>
</reference>
<dbReference type="InterPro" id="IPR040452">
    <property type="entry name" value="SfsA_C"/>
</dbReference>
<dbReference type="CDD" id="cd22358">
    <property type="entry name" value="SfsA-like_archaeal"/>
    <property type="match status" value="1"/>
</dbReference>
<dbReference type="InterPro" id="IPR041465">
    <property type="entry name" value="SfsA_N"/>
</dbReference>
<proteinExistence type="predicted"/>
<dbReference type="InterPro" id="IPR005224">
    <property type="entry name" value="SfsA"/>
</dbReference>
<evidence type="ECO:0000313" key="3">
    <source>
        <dbReference type="EMBL" id="AFK51135.1"/>
    </source>
</evidence>
<dbReference type="PANTHER" id="PTHR30545:SF2">
    <property type="entry name" value="SUGAR FERMENTATION STIMULATION PROTEIN A"/>
    <property type="match status" value="1"/>
</dbReference>
<organism evidence="3 4">
    <name type="scientific">Thermogladius calderae (strain DSM 22663 / VKM B-2946 / 1633)</name>
    <dbReference type="NCBI Taxonomy" id="1184251"/>
    <lineage>
        <taxon>Archaea</taxon>
        <taxon>Thermoproteota</taxon>
        <taxon>Thermoprotei</taxon>
        <taxon>Desulfurococcales</taxon>
        <taxon>Desulfurococcaceae</taxon>
        <taxon>Thermogladius</taxon>
    </lineage>
</organism>
<dbReference type="InParanoid" id="I3TEE7"/>
<name>I3TEE7_THEC1</name>
<dbReference type="Proteomes" id="UP000005270">
    <property type="component" value="Chromosome"/>
</dbReference>
<gene>
    <name evidence="3" type="ordered locus">TCELL_0711</name>
</gene>
<dbReference type="NCBIfam" id="TIGR00230">
    <property type="entry name" value="sfsA"/>
    <property type="match status" value="1"/>
</dbReference>
<feature type="domain" description="Sugar fermentation stimulation protein C-terminal" evidence="1">
    <location>
        <begin position="79"/>
        <end position="213"/>
    </location>
</feature>
<sequence length="235" mass="26022">MRLGDLVCCSIIKRTTRFTVEVEVSGSLTTAYTNNTGRLLGYLTRGRVGYCLRARGGKHPLRLVAVEDGEYAALIDTRLQEEAFAETVRLGWLPWLAGCSILKRNPRVGSTVLDLMLDCQGKSTFVELKSAVMRLEEEFAAYPDAPTERGRLQIELLAELAKQGFRSIVVFIAGIPHARGFKFYCEVDREICRAVRKALEAGVEFRGVNLFMDVKGNAIVLGDADLPVDLSCCVQ</sequence>
<dbReference type="GO" id="GO:0003677">
    <property type="term" value="F:DNA binding"/>
    <property type="evidence" value="ECO:0007669"/>
    <property type="project" value="InterPro"/>
</dbReference>
<evidence type="ECO:0000313" key="4">
    <source>
        <dbReference type="Proteomes" id="UP000005270"/>
    </source>
</evidence>
<accession>I3TEE7</accession>
<dbReference type="Pfam" id="PF03749">
    <property type="entry name" value="SfsA"/>
    <property type="match status" value="1"/>
</dbReference>
<feature type="domain" description="SfsA N-terminal OB" evidence="2">
    <location>
        <begin position="12"/>
        <end position="74"/>
    </location>
</feature>